<accession>A0ABX0JWE3</accession>
<protein>
    <submittedName>
        <fullName evidence="4">TetR family transcriptional regulator</fullName>
    </submittedName>
</protein>
<comment type="caution">
    <text evidence="4">The sequence shown here is derived from an EMBL/GenBank/DDBJ whole genome shotgun (WGS) entry which is preliminary data.</text>
</comment>
<keyword evidence="5" id="KW-1185">Reference proteome</keyword>
<dbReference type="RefSeq" id="WP_173568468.1">
    <property type="nucleotide sequence ID" value="NZ_WOSY01000001.1"/>
</dbReference>
<evidence type="ECO:0000256" key="2">
    <source>
        <dbReference type="PROSITE-ProRule" id="PRU00335"/>
    </source>
</evidence>
<evidence type="ECO:0000259" key="3">
    <source>
        <dbReference type="PROSITE" id="PS50977"/>
    </source>
</evidence>
<dbReference type="Pfam" id="PF00440">
    <property type="entry name" value="TetR_N"/>
    <property type="match status" value="1"/>
</dbReference>
<evidence type="ECO:0000256" key="1">
    <source>
        <dbReference type="ARBA" id="ARBA00023125"/>
    </source>
</evidence>
<dbReference type="InterPro" id="IPR001647">
    <property type="entry name" value="HTH_TetR"/>
</dbReference>
<proteinExistence type="predicted"/>
<evidence type="ECO:0000313" key="4">
    <source>
        <dbReference type="EMBL" id="NHN87169.1"/>
    </source>
</evidence>
<dbReference type="SUPFAM" id="SSF46689">
    <property type="entry name" value="Homeodomain-like"/>
    <property type="match status" value="1"/>
</dbReference>
<dbReference type="PROSITE" id="PS50977">
    <property type="entry name" value="HTH_TETR_2"/>
    <property type="match status" value="1"/>
</dbReference>
<feature type="DNA-binding region" description="H-T-H motif" evidence="2">
    <location>
        <begin position="34"/>
        <end position="53"/>
    </location>
</feature>
<dbReference type="EMBL" id="WOSY01000001">
    <property type="protein sequence ID" value="NHN87169.1"/>
    <property type="molecule type" value="Genomic_DNA"/>
</dbReference>
<keyword evidence="1 2" id="KW-0238">DNA-binding</keyword>
<organism evidence="4 5">
    <name type="scientific">Acetobacter conturbans</name>
    <dbReference type="NCBI Taxonomy" id="1737472"/>
    <lineage>
        <taxon>Bacteria</taxon>
        <taxon>Pseudomonadati</taxon>
        <taxon>Pseudomonadota</taxon>
        <taxon>Alphaproteobacteria</taxon>
        <taxon>Acetobacterales</taxon>
        <taxon>Acetobacteraceae</taxon>
        <taxon>Acetobacter</taxon>
    </lineage>
</organism>
<dbReference type="Gene3D" id="1.10.357.10">
    <property type="entry name" value="Tetracycline Repressor, domain 2"/>
    <property type="match status" value="1"/>
</dbReference>
<dbReference type="Proteomes" id="UP000631653">
    <property type="component" value="Unassembled WGS sequence"/>
</dbReference>
<feature type="domain" description="HTH tetR-type" evidence="3">
    <location>
        <begin position="11"/>
        <end position="71"/>
    </location>
</feature>
<reference evidence="4 5" key="1">
    <citation type="journal article" date="2020" name="Int. J. Syst. Evol. Microbiol.">
        <title>Novel acetic acid bacteria from cider fermentations: Acetobacter conturbans sp. nov. and Acetobacter fallax sp. nov.</title>
        <authorList>
            <person name="Sombolestani A.S."/>
            <person name="Cleenwerck I."/>
            <person name="Cnockaert M."/>
            <person name="Borremans W."/>
            <person name="Wieme A.D."/>
            <person name="De Vuyst L."/>
            <person name="Vandamme P."/>
        </authorList>
    </citation>
    <scope>NUCLEOTIDE SEQUENCE [LARGE SCALE GENOMIC DNA]</scope>
    <source>
        <strain evidence="4 5">LMG 1627</strain>
    </source>
</reference>
<name>A0ABX0JWE3_9PROT</name>
<gene>
    <name evidence="4" type="ORF">GOB81_00760</name>
</gene>
<sequence>MTTSAAEGARRGSPELWIDAACEALLESGIDAVKILPLANKLNLSRTSFYWFFKDREELLDALISRWREKNTGSIVKQASAYAATIVEATLNVFDCWIDGNLFDSRFEFAVRSWALQSPEIFQEVDAADTRRLQSLVEMFRRFDFSETDADVRAHALYLVQIGYISRQTKEDVANRLKRIPSYVEIFTGQPPQQHDLDRFFSRHEGQRADTPS</sequence>
<dbReference type="InterPro" id="IPR009057">
    <property type="entry name" value="Homeodomain-like_sf"/>
</dbReference>
<evidence type="ECO:0000313" key="5">
    <source>
        <dbReference type="Proteomes" id="UP000631653"/>
    </source>
</evidence>